<dbReference type="Gene3D" id="3.90.210.10">
    <property type="entry name" value="Heat-Labile Enterotoxin, subunit A"/>
    <property type="match status" value="1"/>
</dbReference>
<protein>
    <submittedName>
        <fullName evidence="3">Uncharacterized protein</fullName>
    </submittedName>
</protein>
<evidence type="ECO:0000256" key="1">
    <source>
        <dbReference type="SAM" id="MobiDB-lite"/>
    </source>
</evidence>
<accession>A0A5N6KAH9</accession>
<reference evidence="3 4" key="1">
    <citation type="submission" date="2019-06" db="EMBL/GenBank/DDBJ databases">
        <title>Genome Sequence of the Brown Rot Fungal Pathogen Monilinia laxa.</title>
        <authorList>
            <person name="De Miccolis Angelini R.M."/>
            <person name="Landi L."/>
            <person name="Abate D."/>
            <person name="Pollastro S."/>
            <person name="Romanazzi G."/>
            <person name="Faretra F."/>
        </authorList>
    </citation>
    <scope>NUCLEOTIDE SEQUENCE [LARGE SCALE GENOMIC DNA]</scope>
    <source>
        <strain evidence="3 4">Mlax316</strain>
    </source>
</reference>
<dbReference type="SUPFAM" id="SSF56399">
    <property type="entry name" value="ADP-ribosylation"/>
    <property type="match status" value="1"/>
</dbReference>
<dbReference type="PROSITE" id="PS51257">
    <property type="entry name" value="PROKAR_LIPOPROTEIN"/>
    <property type="match status" value="1"/>
</dbReference>
<feature type="chain" id="PRO_5024786850" evidence="2">
    <location>
        <begin position="23"/>
        <end position="134"/>
    </location>
</feature>
<dbReference type="AlphaFoldDB" id="A0A5N6KAH9"/>
<dbReference type="OrthoDB" id="4927890at2759"/>
<dbReference type="EMBL" id="VIGI01000005">
    <property type="protein sequence ID" value="KAB8300175.1"/>
    <property type="molecule type" value="Genomic_DNA"/>
</dbReference>
<sequence>MFARSPITFFLSFLVLLGCATAAKLFRMDARTPAEVRAAGGLVSWNPAGTGSVLDHGLAKLGKDDPWVSTTNSKALVRSGAKSTGAVYVYTIGSQEPKSPNKLEIVDLDKKFKDAGEENPHPGEKEFSVHKSIP</sequence>
<feature type="signal peptide" evidence="2">
    <location>
        <begin position="1"/>
        <end position="22"/>
    </location>
</feature>
<proteinExistence type="predicted"/>
<comment type="caution">
    <text evidence="3">The sequence shown here is derived from an EMBL/GenBank/DDBJ whole genome shotgun (WGS) entry which is preliminary data.</text>
</comment>
<gene>
    <name evidence="3" type="ORF">EYC80_000401</name>
</gene>
<keyword evidence="4" id="KW-1185">Reference proteome</keyword>
<organism evidence="3 4">
    <name type="scientific">Monilinia laxa</name>
    <name type="common">Brown rot fungus</name>
    <name type="synonym">Sclerotinia laxa</name>
    <dbReference type="NCBI Taxonomy" id="61186"/>
    <lineage>
        <taxon>Eukaryota</taxon>
        <taxon>Fungi</taxon>
        <taxon>Dikarya</taxon>
        <taxon>Ascomycota</taxon>
        <taxon>Pezizomycotina</taxon>
        <taxon>Leotiomycetes</taxon>
        <taxon>Helotiales</taxon>
        <taxon>Sclerotiniaceae</taxon>
        <taxon>Monilinia</taxon>
    </lineage>
</organism>
<evidence type="ECO:0000313" key="3">
    <source>
        <dbReference type="EMBL" id="KAB8300175.1"/>
    </source>
</evidence>
<name>A0A5N6KAH9_MONLA</name>
<keyword evidence="2" id="KW-0732">Signal</keyword>
<evidence type="ECO:0000313" key="4">
    <source>
        <dbReference type="Proteomes" id="UP000326757"/>
    </source>
</evidence>
<feature type="region of interest" description="Disordered" evidence="1">
    <location>
        <begin position="112"/>
        <end position="134"/>
    </location>
</feature>
<dbReference type="Proteomes" id="UP000326757">
    <property type="component" value="Unassembled WGS sequence"/>
</dbReference>
<evidence type="ECO:0000256" key="2">
    <source>
        <dbReference type="SAM" id="SignalP"/>
    </source>
</evidence>